<proteinExistence type="predicted"/>
<keyword evidence="1" id="KW-0812">Transmembrane</keyword>
<dbReference type="InterPro" id="IPR043831">
    <property type="entry name" value="DUF5808"/>
</dbReference>
<dbReference type="Pfam" id="PF19124">
    <property type="entry name" value="DUF5808"/>
    <property type="match status" value="1"/>
</dbReference>
<feature type="transmembrane region" description="Helical" evidence="1">
    <location>
        <begin position="55"/>
        <end position="73"/>
    </location>
</feature>
<dbReference type="Proteomes" id="UP000184020">
    <property type="component" value="Unassembled WGS sequence"/>
</dbReference>
<evidence type="ECO:0000313" key="3">
    <source>
        <dbReference type="EMBL" id="SHG10746.1"/>
    </source>
</evidence>
<evidence type="ECO:0000259" key="2">
    <source>
        <dbReference type="Pfam" id="PF19124"/>
    </source>
</evidence>
<protein>
    <recommendedName>
        <fullName evidence="2">DUF5808 domain-containing protein</fullName>
    </recommendedName>
</protein>
<keyword evidence="4" id="KW-1185">Reference proteome</keyword>
<evidence type="ECO:0000256" key="1">
    <source>
        <dbReference type="SAM" id="Phobius"/>
    </source>
</evidence>
<dbReference type="EMBL" id="FQWF01000002">
    <property type="protein sequence ID" value="SHG10746.1"/>
    <property type="molecule type" value="Genomic_DNA"/>
</dbReference>
<name>A0A1M5H4D0_9FLAO</name>
<keyword evidence="1" id="KW-0472">Membrane</keyword>
<gene>
    <name evidence="3" type="ORF">SAMN05444372_102284</name>
</gene>
<organism evidence="3 4">
    <name type="scientific">Flavobacterium micromati</name>
    <dbReference type="NCBI Taxonomy" id="229205"/>
    <lineage>
        <taxon>Bacteria</taxon>
        <taxon>Pseudomonadati</taxon>
        <taxon>Bacteroidota</taxon>
        <taxon>Flavobacteriia</taxon>
        <taxon>Flavobacteriales</taxon>
        <taxon>Flavobacteriaceae</taxon>
        <taxon>Flavobacterium</taxon>
    </lineage>
</organism>
<sequence length="74" mass="8945">MSNNKEPSDETKSRWHQDPNNWFLVLFYFNKEDKRIFPPKRIAWMGWTINFANPFSVGVLLFFLFLVFIMVSLK</sequence>
<accession>A0A1M5H4D0</accession>
<dbReference type="AlphaFoldDB" id="A0A1M5H4D0"/>
<evidence type="ECO:0000313" key="4">
    <source>
        <dbReference type="Proteomes" id="UP000184020"/>
    </source>
</evidence>
<dbReference type="OrthoDB" id="157646at2"/>
<reference evidence="4" key="1">
    <citation type="submission" date="2016-11" db="EMBL/GenBank/DDBJ databases">
        <authorList>
            <person name="Varghese N."/>
            <person name="Submissions S."/>
        </authorList>
    </citation>
    <scope>NUCLEOTIDE SEQUENCE [LARGE SCALE GENOMIC DNA]</scope>
    <source>
        <strain evidence="4">DSM 17659</strain>
    </source>
</reference>
<feature type="domain" description="DUF5808" evidence="2">
    <location>
        <begin position="31"/>
        <end position="56"/>
    </location>
</feature>
<keyword evidence="1" id="KW-1133">Transmembrane helix</keyword>
<dbReference type="RefSeq" id="WP_073017233.1">
    <property type="nucleotide sequence ID" value="NZ_FQWF01000002.1"/>
</dbReference>